<sequence>MLADIANERSSRPTKTDGILNLISHSRSRSGSRSKGQEAQVDEVDVPVLPADAHPDPNSPHKPPQLLHSRPLSTATTNTASTVTPTNVTPRKRAAPSRIPIPSVKEEQTPATPEVKQPAKKNFSIFGIPLPSPRKSSFGSPSTTPSKELSSAPVRRKRSPSPRRAAAASPKSAPNLPEPKTRPEIGEGPAPSSSLSKFFVGTGMRVSVSNPERPQPASPTTRPSIATSPSKIPMHPAVSHKPTGAHISPSTIVAEPITPKPALKQPSRKYMSEVGNTARVQEPVTPTPASRIRSSASSVGASAERPRVLSGTSAVSAAPATRIRSSISNPRASIVGPRTSTGSTLAPPTPRARVNSTGAIQPGSRTSAATATTSTSSLSTRERRTSTDSSHGYRPYRPGAQLLGIEERADGDPFATKLTASGSGKGDISAAHVIDKSPSAVAGGTSTTTAHAMTSTAPKSTIGAASRRKHGSFDFERPGWGVRGATSSLGVGSRTRRDREPIRGASVDGRPDRGTDPGIAGIGAARLYASTSGTHRTVKVVAPAPPPPTQIEPNHTGASTSTTASQSNGATSSWGRSTGKRLSAGLTKLTSGFGLGKSTKSATSGKERQHGKFPFEPPVPPMPIGIHREPSAGSERSRERDRPQWEREERDRRMKPPLSPKGHSASLSTSSTTSSTHTGVSVGHRSGTKGRSLDLGLGLAWAPTKVREDAVMPESSFGRTLSANRREQQGKEVAEVFRNALDEDGYRNFKKYVHRFDAREIPFDGPTGIVTRVERLLRKAQHLADDQRRELLDSFVKLILQTA</sequence>
<feature type="compositionally biased region" description="Low complexity" evidence="1">
    <location>
        <begin position="162"/>
        <end position="174"/>
    </location>
</feature>
<dbReference type="AlphaFoldDB" id="A0AAD7AD55"/>
<keyword evidence="3" id="KW-1185">Reference proteome</keyword>
<feature type="region of interest" description="Disordered" evidence="1">
    <location>
        <begin position="1"/>
        <end position="397"/>
    </location>
</feature>
<feature type="compositionally biased region" description="Low complexity" evidence="1">
    <location>
        <begin position="442"/>
        <end position="457"/>
    </location>
</feature>
<accession>A0AAD7AD55</accession>
<evidence type="ECO:0000313" key="2">
    <source>
        <dbReference type="EMBL" id="KAJ7355579.1"/>
    </source>
</evidence>
<gene>
    <name evidence="2" type="ORF">DFH08DRAFT_503309</name>
</gene>
<feature type="compositionally biased region" description="Low complexity" evidence="1">
    <location>
        <begin position="364"/>
        <end position="379"/>
    </location>
</feature>
<feature type="compositionally biased region" description="Low complexity" evidence="1">
    <location>
        <begin position="73"/>
        <end position="89"/>
    </location>
</feature>
<feature type="region of interest" description="Disordered" evidence="1">
    <location>
        <begin position="442"/>
        <end position="520"/>
    </location>
</feature>
<comment type="caution">
    <text evidence="2">The sequence shown here is derived from an EMBL/GenBank/DDBJ whole genome shotgun (WGS) entry which is preliminary data.</text>
</comment>
<feature type="compositionally biased region" description="Low complexity" evidence="1">
    <location>
        <begin position="556"/>
        <end position="573"/>
    </location>
</feature>
<feature type="compositionally biased region" description="Basic and acidic residues" evidence="1">
    <location>
        <begin position="1"/>
        <end position="15"/>
    </location>
</feature>
<organism evidence="2 3">
    <name type="scientific">Mycena albidolilacea</name>
    <dbReference type="NCBI Taxonomy" id="1033008"/>
    <lineage>
        <taxon>Eukaryota</taxon>
        <taxon>Fungi</taxon>
        <taxon>Dikarya</taxon>
        <taxon>Basidiomycota</taxon>
        <taxon>Agaricomycotina</taxon>
        <taxon>Agaricomycetes</taxon>
        <taxon>Agaricomycetidae</taxon>
        <taxon>Agaricales</taxon>
        <taxon>Marasmiineae</taxon>
        <taxon>Mycenaceae</taxon>
        <taxon>Mycena</taxon>
    </lineage>
</organism>
<evidence type="ECO:0000256" key="1">
    <source>
        <dbReference type="SAM" id="MobiDB-lite"/>
    </source>
</evidence>
<feature type="region of interest" description="Disordered" evidence="1">
    <location>
        <begin position="541"/>
        <end position="689"/>
    </location>
</feature>
<dbReference type="Proteomes" id="UP001218218">
    <property type="component" value="Unassembled WGS sequence"/>
</dbReference>
<feature type="compositionally biased region" description="Polar residues" evidence="1">
    <location>
        <begin position="207"/>
        <end position="230"/>
    </location>
</feature>
<reference evidence="2" key="1">
    <citation type="submission" date="2023-03" db="EMBL/GenBank/DDBJ databases">
        <title>Massive genome expansion in bonnet fungi (Mycena s.s.) driven by repeated elements and novel gene families across ecological guilds.</title>
        <authorList>
            <consortium name="Lawrence Berkeley National Laboratory"/>
            <person name="Harder C.B."/>
            <person name="Miyauchi S."/>
            <person name="Viragh M."/>
            <person name="Kuo A."/>
            <person name="Thoen E."/>
            <person name="Andreopoulos B."/>
            <person name="Lu D."/>
            <person name="Skrede I."/>
            <person name="Drula E."/>
            <person name="Henrissat B."/>
            <person name="Morin E."/>
            <person name="Kohler A."/>
            <person name="Barry K."/>
            <person name="LaButti K."/>
            <person name="Morin E."/>
            <person name="Salamov A."/>
            <person name="Lipzen A."/>
            <person name="Mereny Z."/>
            <person name="Hegedus B."/>
            <person name="Baldrian P."/>
            <person name="Stursova M."/>
            <person name="Weitz H."/>
            <person name="Taylor A."/>
            <person name="Grigoriev I.V."/>
            <person name="Nagy L.G."/>
            <person name="Martin F."/>
            <person name="Kauserud H."/>
        </authorList>
    </citation>
    <scope>NUCLEOTIDE SEQUENCE</scope>
    <source>
        <strain evidence="2">CBHHK002</strain>
    </source>
</reference>
<name>A0AAD7AD55_9AGAR</name>
<protein>
    <submittedName>
        <fullName evidence="2">Uncharacterized protein</fullName>
    </submittedName>
</protein>
<feature type="compositionally biased region" description="Low complexity" evidence="1">
    <location>
        <begin position="662"/>
        <end position="684"/>
    </location>
</feature>
<feature type="compositionally biased region" description="Basic and acidic residues" evidence="1">
    <location>
        <begin position="626"/>
        <end position="654"/>
    </location>
</feature>
<evidence type="ECO:0000313" key="3">
    <source>
        <dbReference type="Proteomes" id="UP001218218"/>
    </source>
</evidence>
<feature type="compositionally biased region" description="Polar residues" evidence="1">
    <location>
        <begin position="134"/>
        <end position="149"/>
    </location>
</feature>
<proteinExistence type="predicted"/>
<dbReference type="EMBL" id="JARIHO010000009">
    <property type="protein sequence ID" value="KAJ7355579.1"/>
    <property type="molecule type" value="Genomic_DNA"/>
</dbReference>